<organism evidence="3 4">
    <name type="scientific">Streptomyces qinglanensis</name>
    <dbReference type="NCBI Taxonomy" id="943816"/>
    <lineage>
        <taxon>Bacteria</taxon>
        <taxon>Bacillati</taxon>
        <taxon>Actinomycetota</taxon>
        <taxon>Actinomycetes</taxon>
        <taxon>Kitasatosporales</taxon>
        <taxon>Streptomycetaceae</taxon>
        <taxon>Streptomyces</taxon>
    </lineage>
</organism>
<sequence length="182" mass="18993">MPGGAGFPWRWLVPGVLVLAGLLVWGIMVYPRLPHQVPQHFGSSGVDRYADKSVGTVFLPVLVYAGMLALLTGMASATLRITPVRDLPPGRQTSSLVNRPQTAQGALGLARAQLFLGCCLGVTIAVACSLMWAVEPPAEGEPRTGMLLLALLPSALGTAAVLAAAFRDRRQGSGRAAKPGAE</sequence>
<dbReference type="RefSeq" id="WP_019358315.1">
    <property type="nucleotide sequence ID" value="NZ_LJGV01000022.1"/>
</dbReference>
<evidence type="ECO:0000259" key="2">
    <source>
        <dbReference type="Pfam" id="PF07853"/>
    </source>
</evidence>
<accession>A0A1E7K346</accession>
<proteinExistence type="predicted"/>
<name>A0A1E7K346_9ACTN</name>
<dbReference type="Proteomes" id="UP000175829">
    <property type="component" value="Unassembled WGS sequence"/>
</dbReference>
<feature type="transmembrane region" description="Helical" evidence="1">
    <location>
        <begin position="53"/>
        <end position="75"/>
    </location>
</feature>
<feature type="domain" description="DUF1648" evidence="2">
    <location>
        <begin position="18"/>
        <end position="62"/>
    </location>
</feature>
<evidence type="ECO:0000256" key="1">
    <source>
        <dbReference type="SAM" id="Phobius"/>
    </source>
</evidence>
<dbReference type="AlphaFoldDB" id="A0A1E7K346"/>
<keyword evidence="1" id="KW-1133">Transmembrane helix</keyword>
<gene>
    <name evidence="3" type="ORF">AN217_11620</name>
</gene>
<dbReference type="InterPro" id="IPR012867">
    <property type="entry name" value="DUF1648"/>
</dbReference>
<protein>
    <recommendedName>
        <fullName evidence="2">DUF1648 domain-containing protein</fullName>
    </recommendedName>
</protein>
<dbReference type="Pfam" id="PF07853">
    <property type="entry name" value="DUF1648"/>
    <property type="match status" value="1"/>
</dbReference>
<comment type="caution">
    <text evidence="3">The sequence shown here is derived from an EMBL/GenBank/DDBJ whole genome shotgun (WGS) entry which is preliminary data.</text>
</comment>
<feature type="transmembrane region" description="Helical" evidence="1">
    <location>
        <begin position="146"/>
        <end position="166"/>
    </location>
</feature>
<evidence type="ECO:0000313" key="4">
    <source>
        <dbReference type="Proteomes" id="UP000175829"/>
    </source>
</evidence>
<reference evidence="3 4" key="1">
    <citation type="journal article" date="2016" name="Front. Microbiol.">
        <title>Comparative Genomics Analysis of Streptomyces Species Reveals Their Adaptation to the Marine Environment and Their Diversity at the Genomic Level.</title>
        <authorList>
            <person name="Tian X."/>
            <person name="Zhang Z."/>
            <person name="Yang T."/>
            <person name="Chen M."/>
            <person name="Li J."/>
            <person name="Chen F."/>
            <person name="Yang J."/>
            <person name="Li W."/>
            <person name="Zhang B."/>
            <person name="Zhang Z."/>
            <person name="Wu J."/>
            <person name="Zhang C."/>
            <person name="Long L."/>
            <person name="Xiao J."/>
        </authorList>
    </citation>
    <scope>NUCLEOTIDE SEQUENCE [LARGE SCALE GENOMIC DNA]</scope>
    <source>
        <strain evidence="3 4">SCSIO M10379</strain>
    </source>
</reference>
<feature type="transmembrane region" description="Helical" evidence="1">
    <location>
        <begin position="12"/>
        <end position="33"/>
    </location>
</feature>
<keyword evidence="1" id="KW-0472">Membrane</keyword>
<dbReference type="EMBL" id="LJGV01000022">
    <property type="protein sequence ID" value="OEU98351.1"/>
    <property type="molecule type" value="Genomic_DNA"/>
</dbReference>
<dbReference type="PATRIC" id="fig|943816.4.peg.1741"/>
<evidence type="ECO:0000313" key="3">
    <source>
        <dbReference type="EMBL" id="OEU98351.1"/>
    </source>
</evidence>
<keyword evidence="1" id="KW-0812">Transmembrane</keyword>
<feature type="transmembrane region" description="Helical" evidence="1">
    <location>
        <begin position="114"/>
        <end position="134"/>
    </location>
</feature>